<evidence type="ECO:0000313" key="1">
    <source>
        <dbReference type="EMBL" id="JAE31048.1"/>
    </source>
</evidence>
<reference evidence="1" key="1">
    <citation type="submission" date="2014-09" db="EMBL/GenBank/DDBJ databases">
        <authorList>
            <person name="Magalhaes I.L.F."/>
            <person name="Oliveira U."/>
            <person name="Santos F.R."/>
            <person name="Vidigal T.H.D.A."/>
            <person name="Brescovit A.D."/>
            <person name="Santos A.J."/>
        </authorList>
    </citation>
    <scope>NUCLEOTIDE SEQUENCE</scope>
    <source>
        <tissue evidence="1">Shoot tissue taken approximately 20 cm above the soil surface</tissue>
    </source>
</reference>
<dbReference type="EMBL" id="GBRH01166848">
    <property type="protein sequence ID" value="JAE31048.1"/>
    <property type="molecule type" value="Transcribed_RNA"/>
</dbReference>
<protein>
    <submittedName>
        <fullName evidence="1">Uncharacterized protein</fullName>
    </submittedName>
</protein>
<organism evidence="1">
    <name type="scientific">Arundo donax</name>
    <name type="common">Giant reed</name>
    <name type="synonym">Donax arundinaceus</name>
    <dbReference type="NCBI Taxonomy" id="35708"/>
    <lineage>
        <taxon>Eukaryota</taxon>
        <taxon>Viridiplantae</taxon>
        <taxon>Streptophyta</taxon>
        <taxon>Embryophyta</taxon>
        <taxon>Tracheophyta</taxon>
        <taxon>Spermatophyta</taxon>
        <taxon>Magnoliopsida</taxon>
        <taxon>Liliopsida</taxon>
        <taxon>Poales</taxon>
        <taxon>Poaceae</taxon>
        <taxon>PACMAD clade</taxon>
        <taxon>Arundinoideae</taxon>
        <taxon>Arundineae</taxon>
        <taxon>Arundo</taxon>
    </lineage>
</organism>
<accession>A0A0A9HDT7</accession>
<proteinExistence type="predicted"/>
<dbReference type="AlphaFoldDB" id="A0A0A9HDT7"/>
<sequence>MEGEQLPVPAESLQRHLARTLHTDVDGLDRLPDLLRCLLHR</sequence>
<name>A0A0A9HDT7_ARUDO</name>
<reference evidence="1" key="2">
    <citation type="journal article" date="2015" name="Data Brief">
        <title>Shoot transcriptome of the giant reed, Arundo donax.</title>
        <authorList>
            <person name="Barrero R.A."/>
            <person name="Guerrero F.D."/>
            <person name="Moolhuijzen P."/>
            <person name="Goolsby J.A."/>
            <person name="Tidwell J."/>
            <person name="Bellgard S.E."/>
            <person name="Bellgard M.I."/>
        </authorList>
    </citation>
    <scope>NUCLEOTIDE SEQUENCE</scope>
    <source>
        <tissue evidence="1">Shoot tissue taken approximately 20 cm above the soil surface</tissue>
    </source>
</reference>